<accession>A0ABQ4J2N6</accession>
<protein>
    <recommendedName>
        <fullName evidence="4">Cytochrome b561 domain-containing protein</fullName>
    </recommendedName>
</protein>
<keyword evidence="3" id="KW-1185">Reference proteome</keyword>
<comment type="caution">
    <text evidence="2">The sequence shown here is derived from an EMBL/GenBank/DDBJ whole genome shotgun (WGS) entry which is preliminary data.</text>
</comment>
<evidence type="ECO:0000256" key="1">
    <source>
        <dbReference type="SAM" id="Phobius"/>
    </source>
</evidence>
<reference evidence="2 3" key="1">
    <citation type="submission" date="2021-01" db="EMBL/GenBank/DDBJ databases">
        <title>Whole genome shotgun sequence of Verrucosispora lutea NBRC 106530.</title>
        <authorList>
            <person name="Komaki H."/>
            <person name="Tamura T."/>
        </authorList>
    </citation>
    <scope>NUCLEOTIDE SEQUENCE [LARGE SCALE GENOMIC DNA]</scope>
    <source>
        <strain evidence="2 3">NBRC 106530</strain>
    </source>
</reference>
<dbReference type="RefSeq" id="WP_204004106.1">
    <property type="nucleotide sequence ID" value="NZ_BOPB01000033.1"/>
</dbReference>
<sequence length="139" mass="15055">MKKLFAGLVSLLLLAEVVQFYLAASGAFDSAPTEEAFSPHRFLGYVMLLFSVVLVVVSAIARMPGRITGRMAMVAGLVLIQSLIREVAKSFGEGSETGHLIFGVHAVNGLLIVGTTLWLVRQARQIAWQQTELSHATRS</sequence>
<evidence type="ECO:0000313" key="2">
    <source>
        <dbReference type="EMBL" id="GIJ24443.1"/>
    </source>
</evidence>
<evidence type="ECO:0000313" key="3">
    <source>
        <dbReference type="Proteomes" id="UP000643165"/>
    </source>
</evidence>
<name>A0ABQ4J2N6_9ACTN</name>
<keyword evidence="1" id="KW-0812">Transmembrane</keyword>
<dbReference type="InterPro" id="IPR046192">
    <property type="entry name" value="DUF6220"/>
</dbReference>
<dbReference type="EMBL" id="BOPB01000033">
    <property type="protein sequence ID" value="GIJ24443.1"/>
    <property type="molecule type" value="Genomic_DNA"/>
</dbReference>
<gene>
    <name evidence="2" type="ORF">Vlu01_50670</name>
</gene>
<proteinExistence type="predicted"/>
<keyword evidence="1" id="KW-0472">Membrane</keyword>
<keyword evidence="1" id="KW-1133">Transmembrane helix</keyword>
<feature type="transmembrane region" description="Helical" evidence="1">
    <location>
        <begin position="68"/>
        <end position="88"/>
    </location>
</feature>
<feature type="transmembrane region" description="Helical" evidence="1">
    <location>
        <begin position="43"/>
        <end position="61"/>
    </location>
</feature>
<dbReference type="Pfam" id="PF19728">
    <property type="entry name" value="DUF6220"/>
    <property type="match status" value="1"/>
</dbReference>
<feature type="transmembrane region" description="Helical" evidence="1">
    <location>
        <begin position="100"/>
        <end position="120"/>
    </location>
</feature>
<organism evidence="2 3">
    <name type="scientific">Micromonospora lutea</name>
    <dbReference type="NCBI Taxonomy" id="419825"/>
    <lineage>
        <taxon>Bacteria</taxon>
        <taxon>Bacillati</taxon>
        <taxon>Actinomycetota</taxon>
        <taxon>Actinomycetes</taxon>
        <taxon>Micromonosporales</taxon>
        <taxon>Micromonosporaceae</taxon>
        <taxon>Micromonospora</taxon>
    </lineage>
</organism>
<evidence type="ECO:0008006" key="4">
    <source>
        <dbReference type="Google" id="ProtNLM"/>
    </source>
</evidence>
<dbReference type="Proteomes" id="UP000643165">
    <property type="component" value="Unassembled WGS sequence"/>
</dbReference>